<evidence type="ECO:0000313" key="14">
    <source>
        <dbReference type="EMBL" id="PVU88131.1"/>
    </source>
</evidence>
<evidence type="ECO:0000256" key="10">
    <source>
        <dbReference type="ARBA" id="ARBA00049007"/>
    </source>
</evidence>
<dbReference type="PIRSF" id="PIRSF000525">
    <property type="entry name" value="SerC"/>
    <property type="match status" value="1"/>
</dbReference>
<keyword evidence="5 12" id="KW-0028">Amino-acid biosynthesis</keyword>
<organism evidence="14 15">
    <name type="scientific">Furculomyces boomerangus</name>
    <dbReference type="NCBI Taxonomy" id="61424"/>
    <lineage>
        <taxon>Eukaryota</taxon>
        <taxon>Fungi</taxon>
        <taxon>Fungi incertae sedis</taxon>
        <taxon>Zoopagomycota</taxon>
        <taxon>Kickxellomycotina</taxon>
        <taxon>Harpellomycetes</taxon>
        <taxon>Harpellales</taxon>
        <taxon>Harpellaceae</taxon>
        <taxon>Furculomyces</taxon>
    </lineage>
</organism>
<dbReference type="PANTHER" id="PTHR43247">
    <property type="entry name" value="PHOSPHOSERINE AMINOTRANSFERASE"/>
    <property type="match status" value="1"/>
</dbReference>
<dbReference type="AlphaFoldDB" id="A0A2T9Y709"/>
<dbReference type="InterPro" id="IPR020578">
    <property type="entry name" value="Aminotrans_V_PyrdxlP_BS"/>
</dbReference>
<dbReference type="InterPro" id="IPR015424">
    <property type="entry name" value="PyrdxlP-dep_Trfase"/>
</dbReference>
<accession>A0A2T9Y709</accession>
<evidence type="ECO:0000256" key="11">
    <source>
        <dbReference type="RuleBase" id="RU004504"/>
    </source>
</evidence>
<sequence length="398" mass="44444">MNSQTPHRVLNFSAGPSAIPLPVLQKAQAEFLDYKNTGMSIMELSHRSETFEAIIQKAEDDLRELLEIPSNYKVIFMQGGGTGEFAATHLNLMLSKSIVEKQRKLSEANPGQNKTLKCGYIVSGIWSKKGHQECKRLGGNAHVIVDSKESLGQSGYYDLPPVSSWDLPKPEETAYVYYCDNETIGGFEMKSDSIYPHIDPSVPIVCDMSSNILTRKVDISKFGIIYAGAQKNLGPSGLTIVIVRDDLLERKDSINNIPSVLDYKYFVDEGPMPHTPPTFGIYICGLVFEYVKQLGGIPTMEEMDRKKADLIYNFIDSHSNYFTNPISPSYRSRMNVVFILNNKSLEKKLIEEAKDAGIVEIKGHRSVGGFRASLYNAITVDNVQALVDFLSAFCEKHF</sequence>
<reference evidence="14 15" key="1">
    <citation type="journal article" date="2018" name="MBio">
        <title>Comparative Genomics Reveals the Core Gene Toolbox for the Fungus-Insect Symbiosis.</title>
        <authorList>
            <person name="Wang Y."/>
            <person name="Stata M."/>
            <person name="Wang W."/>
            <person name="Stajich J.E."/>
            <person name="White M.M."/>
            <person name="Moncalvo J.M."/>
        </authorList>
    </citation>
    <scope>NUCLEOTIDE SEQUENCE [LARGE SCALE GENOMIC DNA]</scope>
    <source>
        <strain evidence="14 15">AUS-77-4</strain>
    </source>
</reference>
<dbReference type="PROSITE" id="PS00595">
    <property type="entry name" value="AA_TRANSFER_CLASS_5"/>
    <property type="match status" value="1"/>
</dbReference>
<dbReference type="PANTHER" id="PTHR43247:SF1">
    <property type="entry name" value="PHOSPHOSERINE AMINOTRANSFERASE"/>
    <property type="match status" value="1"/>
</dbReference>
<gene>
    <name evidence="14" type="ORF">BB559_005719</name>
</gene>
<evidence type="ECO:0000256" key="8">
    <source>
        <dbReference type="ARBA" id="ARBA00023299"/>
    </source>
</evidence>
<dbReference type="OrthoDB" id="1703350at2759"/>
<keyword evidence="8 12" id="KW-0718">Serine biosynthesis</keyword>
<comment type="catalytic activity">
    <reaction evidence="9">
        <text>4-(phosphooxy)-L-threonine + 2-oxoglutarate = (R)-3-hydroxy-2-oxo-4-phosphooxybutanoate + L-glutamate</text>
        <dbReference type="Rhea" id="RHEA:16573"/>
        <dbReference type="ChEBI" id="CHEBI:16810"/>
        <dbReference type="ChEBI" id="CHEBI:29985"/>
        <dbReference type="ChEBI" id="CHEBI:58452"/>
        <dbReference type="ChEBI" id="CHEBI:58538"/>
        <dbReference type="EC" id="2.6.1.52"/>
    </reaction>
</comment>
<name>A0A2T9Y709_9FUNG</name>
<dbReference type="SUPFAM" id="SSF53383">
    <property type="entry name" value="PLP-dependent transferases"/>
    <property type="match status" value="1"/>
</dbReference>
<keyword evidence="7" id="KW-0663">Pyridoxal phosphate</keyword>
<evidence type="ECO:0000256" key="4">
    <source>
        <dbReference type="ARBA" id="ARBA00022576"/>
    </source>
</evidence>
<feature type="domain" description="Aminotransferase class V" evidence="13">
    <location>
        <begin position="9"/>
        <end position="92"/>
    </location>
</feature>
<dbReference type="FunFam" id="3.90.1150.10:FF:000006">
    <property type="entry name" value="Phosphoserine aminotransferase"/>
    <property type="match status" value="1"/>
</dbReference>
<proteinExistence type="inferred from homology"/>
<dbReference type="FunFam" id="3.40.640.10:FF:000010">
    <property type="entry name" value="Phosphoserine aminotransferase"/>
    <property type="match status" value="1"/>
</dbReference>
<dbReference type="Gene3D" id="3.90.1150.10">
    <property type="entry name" value="Aspartate Aminotransferase, domain 1"/>
    <property type="match status" value="1"/>
</dbReference>
<dbReference type="InterPro" id="IPR015421">
    <property type="entry name" value="PyrdxlP-dep_Trfase_major"/>
</dbReference>
<evidence type="ECO:0000259" key="13">
    <source>
        <dbReference type="Pfam" id="PF00266"/>
    </source>
</evidence>
<comment type="pathway">
    <text evidence="2 12">Amino-acid biosynthesis; L-serine biosynthesis; L-serine from 3-phospho-D-glycerate: step 2/3.</text>
</comment>
<evidence type="ECO:0000313" key="15">
    <source>
        <dbReference type="Proteomes" id="UP000245699"/>
    </source>
</evidence>
<dbReference type="Pfam" id="PF00266">
    <property type="entry name" value="Aminotran_5"/>
    <property type="match status" value="2"/>
</dbReference>
<dbReference type="EC" id="2.6.1.52" evidence="12"/>
<dbReference type="Gene3D" id="3.40.640.10">
    <property type="entry name" value="Type I PLP-dependent aspartate aminotransferase-like (Major domain)"/>
    <property type="match status" value="1"/>
</dbReference>
<keyword evidence="15" id="KW-1185">Reference proteome</keyword>
<dbReference type="NCBIfam" id="TIGR01364">
    <property type="entry name" value="serC_1"/>
    <property type="match status" value="1"/>
</dbReference>
<dbReference type="UniPathway" id="UPA00135">
    <property type="reaction ID" value="UER00197"/>
</dbReference>
<evidence type="ECO:0000256" key="6">
    <source>
        <dbReference type="ARBA" id="ARBA00022679"/>
    </source>
</evidence>
<comment type="catalytic activity">
    <reaction evidence="10 12">
        <text>O-phospho-L-serine + 2-oxoglutarate = 3-phosphooxypyruvate + L-glutamate</text>
        <dbReference type="Rhea" id="RHEA:14329"/>
        <dbReference type="ChEBI" id="CHEBI:16810"/>
        <dbReference type="ChEBI" id="CHEBI:18110"/>
        <dbReference type="ChEBI" id="CHEBI:29985"/>
        <dbReference type="ChEBI" id="CHEBI:57524"/>
        <dbReference type="EC" id="2.6.1.52"/>
    </reaction>
</comment>
<keyword evidence="6 12" id="KW-0808">Transferase</keyword>
<dbReference type="STRING" id="61424.A0A2T9Y709"/>
<comment type="caution">
    <text evidence="14">The sequence shown here is derived from an EMBL/GenBank/DDBJ whole genome shotgun (WGS) entry which is preliminary data.</text>
</comment>
<keyword evidence="4 12" id="KW-0032">Aminotransferase</keyword>
<dbReference type="InterPro" id="IPR000192">
    <property type="entry name" value="Aminotrans_V_dom"/>
</dbReference>
<dbReference type="NCBIfam" id="NF003764">
    <property type="entry name" value="PRK05355.1"/>
    <property type="match status" value="1"/>
</dbReference>
<evidence type="ECO:0000256" key="9">
    <source>
        <dbReference type="ARBA" id="ARBA00047630"/>
    </source>
</evidence>
<evidence type="ECO:0000256" key="1">
    <source>
        <dbReference type="ARBA" id="ARBA00001933"/>
    </source>
</evidence>
<feature type="domain" description="Aminotransferase class V" evidence="13">
    <location>
        <begin position="171"/>
        <end position="386"/>
    </location>
</feature>
<dbReference type="GO" id="GO:0006564">
    <property type="term" value="P:L-serine biosynthetic process"/>
    <property type="evidence" value="ECO:0007669"/>
    <property type="project" value="UniProtKB-KW"/>
</dbReference>
<protein>
    <recommendedName>
        <fullName evidence="12">Phosphoserine aminotransferase</fullName>
        <ecNumber evidence="12">2.6.1.52</ecNumber>
    </recommendedName>
</protein>
<evidence type="ECO:0000256" key="12">
    <source>
        <dbReference type="RuleBase" id="RU004505"/>
    </source>
</evidence>
<comment type="similarity">
    <text evidence="3">Belongs to the class-V pyridoxal-phosphate-dependent aminotransferase family. SerC subfamily.</text>
</comment>
<dbReference type="InterPro" id="IPR015422">
    <property type="entry name" value="PyrdxlP-dep_Trfase_small"/>
</dbReference>
<dbReference type="GO" id="GO:0005737">
    <property type="term" value="C:cytoplasm"/>
    <property type="evidence" value="ECO:0007669"/>
    <property type="project" value="TreeGrafter"/>
</dbReference>
<dbReference type="GO" id="GO:0030170">
    <property type="term" value="F:pyridoxal phosphate binding"/>
    <property type="evidence" value="ECO:0007669"/>
    <property type="project" value="TreeGrafter"/>
</dbReference>
<comment type="cofactor">
    <cofactor evidence="1 11">
        <name>pyridoxal 5'-phosphate</name>
        <dbReference type="ChEBI" id="CHEBI:597326"/>
    </cofactor>
</comment>
<dbReference type="GO" id="GO:0004648">
    <property type="term" value="F:O-phospho-L-serine:2-oxoglutarate aminotransferase activity"/>
    <property type="evidence" value="ECO:0007669"/>
    <property type="project" value="UniProtKB-EC"/>
</dbReference>
<evidence type="ECO:0000256" key="7">
    <source>
        <dbReference type="ARBA" id="ARBA00022898"/>
    </source>
</evidence>
<dbReference type="HAMAP" id="MF_00160">
    <property type="entry name" value="SerC_aminotrans_5"/>
    <property type="match status" value="1"/>
</dbReference>
<evidence type="ECO:0000256" key="3">
    <source>
        <dbReference type="ARBA" id="ARBA00006904"/>
    </source>
</evidence>
<evidence type="ECO:0000256" key="5">
    <source>
        <dbReference type="ARBA" id="ARBA00022605"/>
    </source>
</evidence>
<dbReference type="Proteomes" id="UP000245699">
    <property type="component" value="Unassembled WGS sequence"/>
</dbReference>
<evidence type="ECO:0000256" key="2">
    <source>
        <dbReference type="ARBA" id="ARBA00005099"/>
    </source>
</evidence>
<dbReference type="InterPro" id="IPR022278">
    <property type="entry name" value="Pser_aminoTfrase"/>
</dbReference>
<dbReference type="EMBL" id="MBFT01000656">
    <property type="protein sequence ID" value="PVU88131.1"/>
    <property type="molecule type" value="Genomic_DNA"/>
</dbReference>